<comment type="similarity">
    <text evidence="2">Belongs to the G-protein coupled receptor 1 family.</text>
</comment>
<feature type="transmembrane region" description="Helical" evidence="6">
    <location>
        <begin position="94"/>
        <end position="114"/>
    </location>
</feature>
<feature type="domain" description="G-protein coupled receptors family 1 profile" evidence="7">
    <location>
        <begin position="33"/>
        <end position="331"/>
    </location>
</feature>
<feature type="transmembrane region" description="Helical" evidence="6">
    <location>
        <begin position="269"/>
        <end position="296"/>
    </location>
</feature>
<feature type="transmembrane region" description="Helical" evidence="6">
    <location>
        <begin position="16"/>
        <end position="41"/>
    </location>
</feature>
<dbReference type="PANTHER" id="PTHR46641">
    <property type="entry name" value="FMRFAMIDE RECEPTOR-RELATED"/>
    <property type="match status" value="1"/>
</dbReference>
<evidence type="ECO:0000256" key="4">
    <source>
        <dbReference type="ARBA" id="ARBA00022989"/>
    </source>
</evidence>
<feature type="transmembrane region" description="Helical" evidence="6">
    <location>
        <begin position="135"/>
        <end position="155"/>
    </location>
</feature>
<dbReference type="InterPro" id="IPR000276">
    <property type="entry name" value="GPCR_Rhodpsn"/>
</dbReference>
<sequence>MEEEDWTAGVRDSVRFWILHVCTPIVVAIGLAGNGVTILVLSRKRMKSSTNIYLIALAAADLFFLFFTLFLSLWHVEAFKSPSFLPLWKTWGTIMWMTDACTVMSIWMTVSFTLERYIAVCHPLRGKVLCTESRARKVVCSVVIMAMVITSTTPFEWTGVLVEKNNVTTAKVIPTPLQNNATYVFIFHNLWTFILVVVPFTLLLVLNSLLINAVRRSQRYRNTLTEDSRGVQGSIRRVKMSSSDEDINRGSWRAGGARKFNRERQENKITMALVSVVCLFLICQAPTAVVLTIKLFYHPPHGSPKENILLAVNNVCNLLVQINATANFILYCAMSDKYRETLFLIFCPTYRHKRNNTYSSVASFRNSTHVTQFEHT</sequence>
<keyword evidence="5 6" id="KW-0472">Membrane</keyword>
<name>A0A146LWX8_LYGHE</name>
<dbReference type="EMBL" id="GDHC01006496">
    <property type="protein sequence ID" value="JAQ12133.1"/>
    <property type="molecule type" value="Transcribed_RNA"/>
</dbReference>
<dbReference type="AlphaFoldDB" id="A0A146LWX8"/>
<organism evidence="8">
    <name type="scientific">Lygus hesperus</name>
    <name type="common">Western plant bug</name>
    <dbReference type="NCBI Taxonomy" id="30085"/>
    <lineage>
        <taxon>Eukaryota</taxon>
        <taxon>Metazoa</taxon>
        <taxon>Ecdysozoa</taxon>
        <taxon>Arthropoda</taxon>
        <taxon>Hexapoda</taxon>
        <taxon>Insecta</taxon>
        <taxon>Pterygota</taxon>
        <taxon>Neoptera</taxon>
        <taxon>Paraneoptera</taxon>
        <taxon>Hemiptera</taxon>
        <taxon>Heteroptera</taxon>
        <taxon>Panheteroptera</taxon>
        <taxon>Cimicomorpha</taxon>
        <taxon>Miridae</taxon>
        <taxon>Mirini</taxon>
        <taxon>Lygus</taxon>
    </lineage>
</organism>
<evidence type="ECO:0000256" key="1">
    <source>
        <dbReference type="ARBA" id="ARBA00004370"/>
    </source>
</evidence>
<dbReference type="GO" id="GO:0016020">
    <property type="term" value="C:membrane"/>
    <property type="evidence" value="ECO:0007669"/>
    <property type="project" value="UniProtKB-SubCell"/>
</dbReference>
<dbReference type="PROSITE" id="PS50262">
    <property type="entry name" value="G_PROTEIN_RECEP_F1_2"/>
    <property type="match status" value="1"/>
</dbReference>
<dbReference type="Gene3D" id="1.20.1070.10">
    <property type="entry name" value="Rhodopsin 7-helix transmembrane proteins"/>
    <property type="match status" value="1"/>
</dbReference>
<proteinExistence type="inferred from homology"/>
<protein>
    <submittedName>
        <fullName evidence="8">FMRFamide receptor</fullName>
    </submittedName>
</protein>
<dbReference type="PANTHER" id="PTHR46641:SF22">
    <property type="entry name" value="PROCTOLIN RECEPTOR, ISOFORM A"/>
    <property type="match status" value="1"/>
</dbReference>
<dbReference type="InterPro" id="IPR052954">
    <property type="entry name" value="GPCR-Ligand_Int"/>
</dbReference>
<feature type="transmembrane region" description="Helical" evidence="6">
    <location>
        <begin position="53"/>
        <end position="74"/>
    </location>
</feature>
<dbReference type="PRINTS" id="PR00237">
    <property type="entry name" value="GPCRRHODOPSN"/>
</dbReference>
<evidence type="ECO:0000256" key="6">
    <source>
        <dbReference type="SAM" id="Phobius"/>
    </source>
</evidence>
<evidence type="ECO:0000259" key="7">
    <source>
        <dbReference type="PROSITE" id="PS50262"/>
    </source>
</evidence>
<dbReference type="GO" id="GO:0004930">
    <property type="term" value="F:G protein-coupled receptor activity"/>
    <property type="evidence" value="ECO:0007669"/>
    <property type="project" value="InterPro"/>
</dbReference>
<feature type="transmembrane region" description="Helical" evidence="6">
    <location>
        <begin position="190"/>
        <end position="211"/>
    </location>
</feature>
<keyword evidence="4 6" id="KW-1133">Transmembrane helix</keyword>
<comment type="subcellular location">
    <subcellularLocation>
        <location evidence="1">Membrane</location>
    </subcellularLocation>
</comment>
<dbReference type="CDD" id="cd14978">
    <property type="entry name" value="7tmA_FMRFamide_R-like"/>
    <property type="match status" value="1"/>
</dbReference>
<evidence type="ECO:0000256" key="2">
    <source>
        <dbReference type="ARBA" id="ARBA00010663"/>
    </source>
</evidence>
<gene>
    <name evidence="8" type="primary">FR_10</name>
    <name evidence="8" type="ORF">g.70353</name>
</gene>
<keyword evidence="8" id="KW-0675">Receptor</keyword>
<dbReference type="SUPFAM" id="SSF81321">
    <property type="entry name" value="Family A G protein-coupled receptor-like"/>
    <property type="match status" value="1"/>
</dbReference>
<dbReference type="Pfam" id="PF00001">
    <property type="entry name" value="7tm_1"/>
    <property type="match status" value="1"/>
</dbReference>
<evidence type="ECO:0000256" key="3">
    <source>
        <dbReference type="ARBA" id="ARBA00022692"/>
    </source>
</evidence>
<reference evidence="8" key="1">
    <citation type="journal article" date="2016" name="Gigascience">
        <title>De novo construction of an expanded transcriptome assembly for the western tarnished plant bug, Lygus hesperus.</title>
        <authorList>
            <person name="Tassone E.E."/>
            <person name="Geib S.M."/>
            <person name="Hall B."/>
            <person name="Fabrick J.A."/>
            <person name="Brent C.S."/>
            <person name="Hull J.J."/>
        </authorList>
    </citation>
    <scope>NUCLEOTIDE SEQUENCE</scope>
</reference>
<keyword evidence="3 6" id="KW-0812">Transmembrane</keyword>
<dbReference type="InterPro" id="IPR017452">
    <property type="entry name" value="GPCR_Rhodpsn_7TM"/>
</dbReference>
<evidence type="ECO:0000313" key="8">
    <source>
        <dbReference type="EMBL" id="JAQ12133.1"/>
    </source>
</evidence>
<evidence type="ECO:0000256" key="5">
    <source>
        <dbReference type="ARBA" id="ARBA00023136"/>
    </source>
</evidence>
<accession>A0A146LWX8</accession>
<feature type="transmembrane region" description="Helical" evidence="6">
    <location>
        <begin position="308"/>
        <end position="333"/>
    </location>
</feature>